<proteinExistence type="predicted"/>
<dbReference type="EMBL" id="DSWI01000016">
    <property type="protein sequence ID" value="HFG20587.1"/>
    <property type="molecule type" value="Genomic_DNA"/>
</dbReference>
<sequence length="101" mass="11300">MEDIRKGRPSRRLLDLASRKREPIPLESQPLEMLLYALFGNLQAARSIGQALGGDIRNIHGWDIRDLESLPGVGRGVIGKLAALVELIRRLHQPKANINKM</sequence>
<comment type="caution">
    <text evidence="1">The sequence shown here is derived from an EMBL/GenBank/DDBJ whole genome shotgun (WGS) entry which is preliminary data.</text>
</comment>
<organism evidence="1">
    <name type="scientific">Meiothermus ruber</name>
    <dbReference type="NCBI Taxonomy" id="277"/>
    <lineage>
        <taxon>Bacteria</taxon>
        <taxon>Thermotogati</taxon>
        <taxon>Deinococcota</taxon>
        <taxon>Deinococci</taxon>
        <taxon>Thermales</taxon>
        <taxon>Thermaceae</taxon>
        <taxon>Meiothermus</taxon>
    </lineage>
</organism>
<dbReference type="AlphaFoldDB" id="A0A7C3DWQ1"/>
<accession>A0A7C3DWQ1</accession>
<gene>
    <name evidence="1" type="ORF">ENS82_07695</name>
</gene>
<reference evidence="1" key="1">
    <citation type="journal article" date="2020" name="mSystems">
        <title>Genome- and Community-Level Interaction Insights into Carbon Utilization and Element Cycling Functions of Hydrothermarchaeota in Hydrothermal Sediment.</title>
        <authorList>
            <person name="Zhou Z."/>
            <person name="Liu Y."/>
            <person name="Xu W."/>
            <person name="Pan J."/>
            <person name="Luo Z.H."/>
            <person name="Li M."/>
        </authorList>
    </citation>
    <scope>NUCLEOTIDE SEQUENCE [LARGE SCALE GENOMIC DNA]</scope>
    <source>
        <strain evidence="1">SpSt-524</strain>
    </source>
</reference>
<evidence type="ECO:0000313" key="1">
    <source>
        <dbReference type="EMBL" id="HFG20587.1"/>
    </source>
</evidence>
<name>A0A7C3DWQ1_MEIRU</name>
<protein>
    <submittedName>
        <fullName evidence="1">Uncharacterized protein</fullName>
    </submittedName>
</protein>